<keyword evidence="14" id="KW-1185">Reference proteome</keyword>
<evidence type="ECO:0000256" key="9">
    <source>
        <dbReference type="ARBA" id="ARBA00026227"/>
    </source>
</evidence>
<evidence type="ECO:0000256" key="7">
    <source>
        <dbReference type="ARBA" id="ARBA00023132"/>
    </source>
</evidence>
<evidence type="ECO:0000256" key="2">
    <source>
        <dbReference type="ARBA" id="ARBA00011056"/>
    </source>
</evidence>
<keyword evidence="5" id="KW-0653">Protein transport</keyword>
<keyword evidence="11" id="KW-0175">Coiled coil</keyword>
<dbReference type="GO" id="GO:0005543">
    <property type="term" value="F:phospholipid binding"/>
    <property type="evidence" value="ECO:0007669"/>
    <property type="project" value="TreeGrafter"/>
</dbReference>
<keyword evidence="8" id="KW-0539">Nucleus</keyword>
<evidence type="ECO:0000256" key="6">
    <source>
        <dbReference type="ARBA" id="ARBA00023010"/>
    </source>
</evidence>
<dbReference type="Proteomes" id="UP001211907">
    <property type="component" value="Unassembled WGS sequence"/>
</dbReference>
<sequence length="559" mass="64238">MRIAVDFDDDFDDNNSDGPRKIRTPEKSQRASEGSAKVRTREFTKRVANNAKANVILVNTIVNDNNKSNHTSCPGINNSDADSYRHSLYLLQARAVEEATSRLSFPPMPETQPTSSLPPYQSPQSKEKQANRIAERNNILKAIKDKNDNLLKLVDSKLEKLRLETDAERKMVAAAAALKEKEKLQVIEAKKKKEQEEEEIKRNVEKKKQDELLRKKEQVEAEERRKIEQRQQQQQLQQLQQQQQQRAENFVPVRVQGQLSIVPNSIITSEEAWDTASKYLQIVSSIKANIRPIINSNPNYTGMKSRVARMKINQAIGQITKSRNQILTVAKTIDGILKAHNADDVFYKYLLDVTAKSFCMQADTEVSVHPSKAPALAQAAVLLFEQHPDLLAILLGRLMKRCPFVVPMYFKPTDGESKDDFLKRQRYKEVDGGWETEERYNERMCGMLRFYAGITQTNSNKKVYDIEFGWQWLARILNMKPRKITPQLICSFLQIAGHEILRTFKRQAKKLFDYIYREVLPKMMALSVPSAMKLQIFFEEDGGFIKTGNMPPMRDAKLE</sequence>
<comment type="similarity">
    <text evidence="2">Belongs to the GLE1 family.</text>
</comment>
<dbReference type="GO" id="GO:0016973">
    <property type="term" value="P:poly(A)+ mRNA export from nucleus"/>
    <property type="evidence" value="ECO:0007669"/>
    <property type="project" value="InterPro"/>
</dbReference>
<feature type="coiled-coil region" evidence="11">
    <location>
        <begin position="177"/>
        <end position="249"/>
    </location>
</feature>
<dbReference type="AlphaFoldDB" id="A0AAD5SZ80"/>
<evidence type="ECO:0000256" key="1">
    <source>
        <dbReference type="ARBA" id="ARBA00004567"/>
    </source>
</evidence>
<name>A0AAD5SZ80_9FUNG</name>
<evidence type="ECO:0000313" key="14">
    <source>
        <dbReference type="Proteomes" id="UP001211907"/>
    </source>
</evidence>
<proteinExistence type="inferred from homology"/>
<dbReference type="InterPro" id="IPR038506">
    <property type="entry name" value="GLE1-like_sf"/>
</dbReference>
<evidence type="ECO:0000256" key="10">
    <source>
        <dbReference type="ARBA" id="ARBA00029983"/>
    </source>
</evidence>
<dbReference type="PANTHER" id="PTHR12960">
    <property type="entry name" value="GLE-1-RELATED"/>
    <property type="match status" value="1"/>
</dbReference>
<dbReference type="Gene3D" id="1.25.40.510">
    <property type="entry name" value="GLE1-like"/>
    <property type="match status" value="1"/>
</dbReference>
<protein>
    <recommendedName>
        <fullName evidence="9">mRNA export factor GLE1</fullName>
    </recommendedName>
    <alternativeName>
        <fullName evidence="10">Nucleoporin GLE1</fullName>
    </alternativeName>
</protein>
<organism evidence="13 14">
    <name type="scientific">Physocladia obscura</name>
    <dbReference type="NCBI Taxonomy" id="109957"/>
    <lineage>
        <taxon>Eukaryota</taxon>
        <taxon>Fungi</taxon>
        <taxon>Fungi incertae sedis</taxon>
        <taxon>Chytridiomycota</taxon>
        <taxon>Chytridiomycota incertae sedis</taxon>
        <taxon>Chytridiomycetes</taxon>
        <taxon>Chytridiales</taxon>
        <taxon>Chytriomycetaceae</taxon>
        <taxon>Physocladia</taxon>
    </lineage>
</organism>
<evidence type="ECO:0000256" key="8">
    <source>
        <dbReference type="ARBA" id="ARBA00023242"/>
    </source>
</evidence>
<dbReference type="InterPro" id="IPR012476">
    <property type="entry name" value="GLE1"/>
</dbReference>
<dbReference type="GO" id="GO:0005737">
    <property type="term" value="C:cytoplasm"/>
    <property type="evidence" value="ECO:0007669"/>
    <property type="project" value="TreeGrafter"/>
</dbReference>
<evidence type="ECO:0000313" key="13">
    <source>
        <dbReference type="EMBL" id="KAJ3119848.1"/>
    </source>
</evidence>
<gene>
    <name evidence="13" type="ORF">HK100_000132</name>
</gene>
<evidence type="ECO:0000256" key="11">
    <source>
        <dbReference type="SAM" id="Coils"/>
    </source>
</evidence>
<feature type="region of interest" description="Disordered" evidence="12">
    <location>
        <begin position="1"/>
        <end position="39"/>
    </location>
</feature>
<dbReference type="EMBL" id="JADGJH010001019">
    <property type="protein sequence ID" value="KAJ3119848.1"/>
    <property type="molecule type" value="Genomic_DNA"/>
</dbReference>
<feature type="region of interest" description="Disordered" evidence="12">
    <location>
        <begin position="104"/>
        <end position="128"/>
    </location>
</feature>
<accession>A0AAD5SZ80</accession>
<dbReference type="GO" id="GO:0031369">
    <property type="term" value="F:translation initiation factor binding"/>
    <property type="evidence" value="ECO:0007669"/>
    <property type="project" value="TreeGrafter"/>
</dbReference>
<keyword evidence="6" id="KW-0811">Translocation</keyword>
<keyword evidence="4" id="KW-0509">mRNA transport</keyword>
<feature type="compositionally biased region" description="Acidic residues" evidence="12">
    <location>
        <begin position="1"/>
        <end position="15"/>
    </location>
</feature>
<feature type="compositionally biased region" description="Basic and acidic residues" evidence="12">
    <location>
        <begin position="18"/>
        <end position="30"/>
    </location>
</feature>
<evidence type="ECO:0000256" key="5">
    <source>
        <dbReference type="ARBA" id="ARBA00022927"/>
    </source>
</evidence>
<evidence type="ECO:0000256" key="3">
    <source>
        <dbReference type="ARBA" id="ARBA00022448"/>
    </source>
</evidence>
<keyword evidence="3" id="KW-0813">Transport</keyword>
<feature type="compositionally biased region" description="Polar residues" evidence="12">
    <location>
        <begin position="111"/>
        <end position="124"/>
    </location>
</feature>
<keyword evidence="7" id="KW-0906">Nuclear pore complex</keyword>
<dbReference type="GO" id="GO:0000822">
    <property type="term" value="F:inositol hexakisphosphate binding"/>
    <property type="evidence" value="ECO:0007669"/>
    <property type="project" value="TreeGrafter"/>
</dbReference>
<reference evidence="13" key="1">
    <citation type="submission" date="2020-05" db="EMBL/GenBank/DDBJ databases">
        <title>Phylogenomic resolution of chytrid fungi.</title>
        <authorList>
            <person name="Stajich J.E."/>
            <person name="Amses K."/>
            <person name="Simmons R."/>
            <person name="Seto K."/>
            <person name="Myers J."/>
            <person name="Bonds A."/>
            <person name="Quandt C.A."/>
            <person name="Barry K."/>
            <person name="Liu P."/>
            <person name="Grigoriev I."/>
            <person name="Longcore J.E."/>
            <person name="James T.Y."/>
        </authorList>
    </citation>
    <scope>NUCLEOTIDE SEQUENCE</scope>
    <source>
        <strain evidence="13">JEL0513</strain>
    </source>
</reference>
<comment type="caution">
    <text evidence="13">The sequence shown here is derived from an EMBL/GenBank/DDBJ whole genome shotgun (WGS) entry which is preliminary data.</text>
</comment>
<evidence type="ECO:0000256" key="4">
    <source>
        <dbReference type="ARBA" id="ARBA00022816"/>
    </source>
</evidence>
<dbReference type="PANTHER" id="PTHR12960:SF0">
    <property type="entry name" value="MRNA EXPORT FACTOR GLE1"/>
    <property type="match status" value="1"/>
</dbReference>
<comment type="subcellular location">
    <subcellularLocation>
        <location evidence="1">Nucleus</location>
        <location evidence="1">Nuclear pore complex</location>
    </subcellularLocation>
</comment>
<dbReference type="Pfam" id="PF07817">
    <property type="entry name" value="GLE1"/>
    <property type="match status" value="1"/>
</dbReference>
<dbReference type="GO" id="GO:0044614">
    <property type="term" value="C:nuclear pore cytoplasmic filaments"/>
    <property type="evidence" value="ECO:0007669"/>
    <property type="project" value="TreeGrafter"/>
</dbReference>
<evidence type="ECO:0000256" key="12">
    <source>
        <dbReference type="SAM" id="MobiDB-lite"/>
    </source>
</evidence>
<dbReference type="GO" id="GO:0015031">
    <property type="term" value="P:protein transport"/>
    <property type="evidence" value="ECO:0007669"/>
    <property type="project" value="UniProtKB-KW"/>
</dbReference>